<keyword evidence="5" id="KW-1185">Reference proteome</keyword>
<organism evidence="4 5">
    <name type="scientific">Aequorivita xiaoshiensis</name>
    <dbReference type="NCBI Taxonomy" id="2874476"/>
    <lineage>
        <taxon>Bacteria</taxon>
        <taxon>Pseudomonadati</taxon>
        <taxon>Bacteroidota</taxon>
        <taxon>Flavobacteriia</taxon>
        <taxon>Flavobacteriales</taxon>
        <taxon>Flavobacteriaceae</taxon>
        <taxon>Aequorivita</taxon>
    </lineage>
</organism>
<reference evidence="4" key="1">
    <citation type="submission" date="2021-09" db="EMBL/GenBank/DDBJ databases">
        <title>Genome of Aequorivita sp. strain F64183.</title>
        <authorList>
            <person name="Wang Y."/>
        </authorList>
    </citation>
    <scope>NUCLEOTIDE SEQUENCE</scope>
    <source>
        <strain evidence="4">F64183</strain>
    </source>
</reference>
<accession>A0A9X1QYJ7</accession>
<proteinExistence type="predicted"/>
<evidence type="ECO:0000313" key="4">
    <source>
        <dbReference type="EMBL" id="MCG2431016.1"/>
    </source>
</evidence>
<dbReference type="NCBIfam" id="TIGR04183">
    <property type="entry name" value="Por_Secre_tail"/>
    <property type="match status" value="1"/>
</dbReference>
<feature type="domain" description="Secretion system C-terminal sorting" evidence="3">
    <location>
        <begin position="355"/>
        <end position="430"/>
    </location>
</feature>
<dbReference type="Gene3D" id="2.130.10.10">
    <property type="entry name" value="YVTN repeat-like/Quinoprotein amine dehydrogenase"/>
    <property type="match status" value="1"/>
</dbReference>
<evidence type="ECO:0000256" key="1">
    <source>
        <dbReference type="ARBA" id="ARBA00022729"/>
    </source>
</evidence>
<dbReference type="Pfam" id="PF18962">
    <property type="entry name" value="Por_Secre_tail"/>
    <property type="match status" value="1"/>
</dbReference>
<dbReference type="Proteomes" id="UP001139462">
    <property type="component" value="Unassembled WGS sequence"/>
</dbReference>
<name>A0A9X1QYJ7_9FLAO</name>
<evidence type="ECO:0000259" key="3">
    <source>
        <dbReference type="Pfam" id="PF18962"/>
    </source>
</evidence>
<dbReference type="InterPro" id="IPR002860">
    <property type="entry name" value="BNR_rpt"/>
</dbReference>
<feature type="signal peptide" evidence="2">
    <location>
        <begin position="1"/>
        <end position="23"/>
    </location>
</feature>
<feature type="chain" id="PRO_5040771613" evidence="2">
    <location>
        <begin position="24"/>
        <end position="431"/>
    </location>
</feature>
<evidence type="ECO:0000313" key="5">
    <source>
        <dbReference type="Proteomes" id="UP001139462"/>
    </source>
</evidence>
<evidence type="ECO:0000256" key="2">
    <source>
        <dbReference type="SAM" id="SignalP"/>
    </source>
</evidence>
<dbReference type="RefSeq" id="WP_237608169.1">
    <property type="nucleotide sequence ID" value="NZ_JAIRBB010000005.1"/>
</dbReference>
<dbReference type="SUPFAM" id="SSF110296">
    <property type="entry name" value="Oligoxyloglucan reducing end-specific cellobiohydrolase"/>
    <property type="match status" value="1"/>
</dbReference>
<comment type="caution">
    <text evidence="4">The sequence shown here is derived from an EMBL/GenBank/DDBJ whole genome shotgun (WGS) entry which is preliminary data.</text>
</comment>
<dbReference type="InterPro" id="IPR026444">
    <property type="entry name" value="Secre_tail"/>
</dbReference>
<protein>
    <submittedName>
        <fullName evidence="4">T9SS type A sorting domain-containing protein</fullName>
    </submittedName>
</protein>
<keyword evidence="1 2" id="KW-0732">Signal</keyword>
<dbReference type="CDD" id="cd15482">
    <property type="entry name" value="Sialidase_non-viral"/>
    <property type="match status" value="1"/>
</dbReference>
<dbReference type="InterPro" id="IPR015943">
    <property type="entry name" value="WD40/YVTN_repeat-like_dom_sf"/>
</dbReference>
<gene>
    <name evidence="4" type="ORF">K8344_07780</name>
</gene>
<dbReference type="AlphaFoldDB" id="A0A9X1QYJ7"/>
<dbReference type="EMBL" id="JAIRBB010000005">
    <property type="protein sequence ID" value="MCG2431016.1"/>
    <property type="molecule type" value="Genomic_DNA"/>
</dbReference>
<dbReference type="Pfam" id="PF02012">
    <property type="entry name" value="BNR"/>
    <property type="match status" value="1"/>
</dbReference>
<sequence>MIKKSLLFALVAFLLLNTSLLTAQWQSTGFDKSTWVLRQAENGNLIAAEDIYPELGGIYISQDEGASWTKATATDYAYTSSLVKDESVYMGGVDCNVAISHDNGETWTNVSFKDLLPSATENDAIYAMEYHNGRVYASVLSMGVVYSEDNGETWHLTDQESLWDVDNPDNGGQWTYSLKSFNGELYNVGAFGIWKYDETADVWSQVDDYGYAGSSLVVNDTFYVAYNAGGIPDAIRYTTDFQNWETMPIPAGIQTTVRILEYYEGAFFMGHVHDAVYYTLDHGETWIDYREEFPAFSPVPGVDLYGVPMNFVFNGETMYCGVFSSFEDVGGVYKAPIPAEVLSIKELPSTLKAIVYPNPASDFVNLQLPKELGNKATLTITDVMSRVQYHKAIDNGINSTFTVPTKNWASGVYLYYVEVGDSKTTGKFLIN</sequence>